<dbReference type="KEGG" id="pis:Pisl_1254"/>
<dbReference type="InterPro" id="IPR029052">
    <property type="entry name" value="Metallo-depent_PP-like"/>
</dbReference>
<dbReference type="SUPFAM" id="SSF56300">
    <property type="entry name" value="Metallo-dependent phosphatases"/>
    <property type="match status" value="1"/>
</dbReference>
<gene>
    <name evidence="2" type="ordered locus">Pisl_1254</name>
</gene>
<dbReference type="InterPro" id="IPR029461">
    <property type="entry name" value="TT1561-like"/>
</dbReference>
<evidence type="ECO:0000313" key="3">
    <source>
        <dbReference type="Proteomes" id="UP000002595"/>
    </source>
</evidence>
<dbReference type="AlphaFoldDB" id="A1RTY7"/>
<dbReference type="STRING" id="384616.Pisl_1254"/>
<dbReference type="HOGENOM" id="CLU_041441_5_0_2"/>
<name>A1RTY7_PYRIL</name>
<keyword evidence="3" id="KW-1185">Reference proteome</keyword>
<dbReference type="Proteomes" id="UP000002595">
    <property type="component" value="Chromosome"/>
</dbReference>
<evidence type="ECO:0000259" key="1">
    <source>
        <dbReference type="Pfam" id="PF14582"/>
    </source>
</evidence>
<proteinExistence type="predicted"/>
<organism evidence="2 3">
    <name type="scientific">Pyrobaculum islandicum (strain DSM 4184 / JCM 9189 / GEO3)</name>
    <dbReference type="NCBI Taxonomy" id="384616"/>
    <lineage>
        <taxon>Archaea</taxon>
        <taxon>Thermoproteota</taxon>
        <taxon>Thermoprotei</taxon>
        <taxon>Thermoproteales</taxon>
        <taxon>Thermoproteaceae</taxon>
        <taxon>Pyrobaculum</taxon>
    </lineage>
</organism>
<dbReference type="EMBL" id="CP000504">
    <property type="protein sequence ID" value="ABL88419.1"/>
    <property type="molecule type" value="Genomic_DNA"/>
</dbReference>
<dbReference type="Pfam" id="PF14582">
    <property type="entry name" value="Metallophos_3"/>
    <property type="match status" value="1"/>
</dbReference>
<evidence type="ECO:0000313" key="2">
    <source>
        <dbReference type="EMBL" id="ABL88419.1"/>
    </source>
</evidence>
<protein>
    <submittedName>
        <fullName evidence="2">Metallophosphoesterase</fullName>
    </submittedName>
</protein>
<sequence length="214" mass="23156">MCSMMKLLLVADIHDGIRNIKAVGGNYDAVIAAGDFTYRKSLSAAIEVLEALAQIAPVYFVPGNTDPPELANYETNVIKPLHGRTQKLGPYTIGGAGGSLPTPFNDLFRVSEEELETLLRSLNPTPQILVVHNPPRGHLDKVGGVKPVGSIAVKRYIEEKQPLLSVHGHIHEDRSLDVLGDTILVNPGSLKDGHYAEATLDGTKIIVQLRSIKI</sequence>
<dbReference type="PANTHER" id="PTHR12905:SF0">
    <property type="entry name" value="CALCINEURIN-LIKE PHOSPHOESTERASE DOMAIN-CONTAINING PROTEIN"/>
    <property type="match status" value="1"/>
</dbReference>
<feature type="domain" description="Metallophosphoesterase TT1561-like" evidence="1">
    <location>
        <begin position="50"/>
        <end position="205"/>
    </location>
</feature>
<dbReference type="eggNOG" id="arCOG01145">
    <property type="taxonomic scope" value="Archaea"/>
</dbReference>
<dbReference type="Gene3D" id="3.60.21.10">
    <property type="match status" value="1"/>
</dbReference>
<dbReference type="InterPro" id="IPR051693">
    <property type="entry name" value="UPF0046_metallophosphoest"/>
</dbReference>
<dbReference type="PANTHER" id="PTHR12905">
    <property type="entry name" value="METALLOPHOSPHOESTERASE"/>
    <property type="match status" value="1"/>
</dbReference>
<accession>A1RTY7</accession>
<reference evidence="2" key="1">
    <citation type="submission" date="2006-12" db="EMBL/GenBank/DDBJ databases">
        <title>Complete sequence of Pyrobaculum islandicum DSM 4184.</title>
        <authorList>
            <person name="Copeland A."/>
            <person name="Lucas S."/>
            <person name="Lapidus A."/>
            <person name="Barry K."/>
            <person name="Detter J.C."/>
            <person name="Glavina del Rio T."/>
            <person name="Dalin E."/>
            <person name="Tice H."/>
            <person name="Pitluck S."/>
            <person name="Meincke L."/>
            <person name="Brettin T."/>
            <person name="Bruce D."/>
            <person name="Han C."/>
            <person name="Tapia R."/>
            <person name="Gilna P."/>
            <person name="Schmutz J."/>
            <person name="Larimer F."/>
            <person name="Land M."/>
            <person name="Hauser L."/>
            <person name="Kyrpides N."/>
            <person name="Mikhailova N."/>
            <person name="Cozen A.E."/>
            <person name="Fitz-Gibbon S.T."/>
            <person name="House C.H."/>
            <person name="Saltikov C."/>
            <person name="Lowe T."/>
            <person name="Richardson P."/>
        </authorList>
    </citation>
    <scope>NUCLEOTIDE SEQUENCE [LARGE SCALE GENOMIC DNA]</scope>
    <source>
        <strain evidence="2">DSM 4184</strain>
    </source>
</reference>